<evidence type="ECO:0000256" key="2">
    <source>
        <dbReference type="ARBA" id="ARBA00022737"/>
    </source>
</evidence>
<name>A0ABN9Y5J5_9DINO</name>
<feature type="non-terminal residue" evidence="4">
    <location>
        <position position="1"/>
    </location>
</feature>
<dbReference type="SMART" id="SM00320">
    <property type="entry name" value="WD40"/>
    <property type="match status" value="3"/>
</dbReference>
<accession>A0ABN9Y5J5</accession>
<dbReference type="PROSITE" id="PS00678">
    <property type="entry name" value="WD_REPEATS_1"/>
    <property type="match status" value="1"/>
</dbReference>
<protein>
    <recommendedName>
        <fullName evidence="6">Guanine nucleotide-binding protein subunit beta-like protein</fullName>
    </recommendedName>
</protein>
<dbReference type="InterPro" id="IPR019775">
    <property type="entry name" value="WD40_repeat_CS"/>
</dbReference>
<evidence type="ECO:0000313" key="5">
    <source>
        <dbReference type="Proteomes" id="UP001189429"/>
    </source>
</evidence>
<dbReference type="Gene3D" id="2.130.10.10">
    <property type="entry name" value="YVTN repeat-like/Quinoprotein amine dehydrogenase"/>
    <property type="match status" value="2"/>
</dbReference>
<organism evidence="4 5">
    <name type="scientific">Prorocentrum cordatum</name>
    <dbReference type="NCBI Taxonomy" id="2364126"/>
    <lineage>
        <taxon>Eukaryota</taxon>
        <taxon>Sar</taxon>
        <taxon>Alveolata</taxon>
        <taxon>Dinophyceae</taxon>
        <taxon>Prorocentrales</taxon>
        <taxon>Prorocentraceae</taxon>
        <taxon>Prorocentrum</taxon>
    </lineage>
</organism>
<gene>
    <name evidence="4" type="ORF">PCOR1329_LOCUS82308</name>
</gene>
<dbReference type="PROSITE" id="PS50082">
    <property type="entry name" value="WD_REPEATS_2"/>
    <property type="match status" value="3"/>
</dbReference>
<feature type="repeat" description="WD" evidence="3">
    <location>
        <begin position="166"/>
        <end position="187"/>
    </location>
</feature>
<dbReference type="SUPFAM" id="SSF50978">
    <property type="entry name" value="WD40 repeat-like"/>
    <property type="match status" value="1"/>
</dbReference>
<comment type="caution">
    <text evidence="4">The sequence shown here is derived from an EMBL/GenBank/DDBJ whole genome shotgun (WGS) entry which is preliminary data.</text>
</comment>
<dbReference type="InterPro" id="IPR015943">
    <property type="entry name" value="WD40/YVTN_repeat-like_dom_sf"/>
</dbReference>
<dbReference type="Pfam" id="PF00400">
    <property type="entry name" value="WD40"/>
    <property type="match status" value="3"/>
</dbReference>
<keyword evidence="1 3" id="KW-0853">WD repeat</keyword>
<dbReference type="Proteomes" id="UP001189429">
    <property type="component" value="Unassembled WGS sequence"/>
</dbReference>
<dbReference type="InterPro" id="IPR020472">
    <property type="entry name" value="WD40_PAC1"/>
</dbReference>
<dbReference type="InterPro" id="IPR036322">
    <property type="entry name" value="WD40_repeat_dom_sf"/>
</dbReference>
<keyword evidence="2" id="KW-0677">Repeat</keyword>
<dbReference type="EMBL" id="CAUYUJ010021825">
    <property type="protein sequence ID" value="CAK0907216.1"/>
    <property type="molecule type" value="Genomic_DNA"/>
</dbReference>
<evidence type="ECO:0000256" key="1">
    <source>
        <dbReference type="ARBA" id="ARBA00022574"/>
    </source>
</evidence>
<evidence type="ECO:0008006" key="6">
    <source>
        <dbReference type="Google" id="ProtNLM"/>
    </source>
</evidence>
<dbReference type="PRINTS" id="PR00320">
    <property type="entry name" value="GPROTEINBRPT"/>
</dbReference>
<evidence type="ECO:0000313" key="4">
    <source>
        <dbReference type="EMBL" id="CAK0907216.1"/>
    </source>
</evidence>
<dbReference type="PANTHER" id="PTHR19848">
    <property type="entry name" value="WD40 REPEAT PROTEIN"/>
    <property type="match status" value="1"/>
</dbReference>
<keyword evidence="5" id="KW-1185">Reference proteome</keyword>
<proteinExistence type="predicted"/>
<feature type="repeat" description="WD" evidence="3">
    <location>
        <begin position="61"/>
        <end position="82"/>
    </location>
</feature>
<reference evidence="4" key="1">
    <citation type="submission" date="2023-10" db="EMBL/GenBank/DDBJ databases">
        <authorList>
            <person name="Chen Y."/>
            <person name="Shah S."/>
            <person name="Dougan E. K."/>
            <person name="Thang M."/>
            <person name="Chan C."/>
        </authorList>
    </citation>
    <scope>NUCLEOTIDE SEQUENCE [LARGE SCALE GENOMIC DNA]</scope>
</reference>
<dbReference type="InterPro" id="IPR001680">
    <property type="entry name" value="WD40_rpt"/>
</dbReference>
<feature type="non-terminal residue" evidence="4">
    <location>
        <position position="206"/>
    </location>
</feature>
<dbReference type="PANTHER" id="PTHR19848:SF8">
    <property type="entry name" value="F-BOX AND WD REPEAT DOMAIN CONTAINING 7"/>
    <property type="match status" value="1"/>
</dbReference>
<feature type="repeat" description="WD" evidence="3">
    <location>
        <begin position="83"/>
        <end position="123"/>
    </location>
</feature>
<evidence type="ECO:0000256" key="3">
    <source>
        <dbReference type="PROSITE-ProRule" id="PRU00221"/>
    </source>
</evidence>
<sequence>LSKPFDVSALIANGVLDSKCSTVAHFARICGGQEYSDEEIGFLMAHCEQEAPIAVEFARAVSGSEDRTLEVWDLAAGTCERTLAGHQECVRCVALAGPGRAVSGPRDKTLKVWDLAAGTCERTLAGHQHFVICVALAGPGRAVSGSIDRTVKGVKCVALAGPGRAVSGSADTTLKVWDLAAGTCERTLAGHQGWVECVALAGPGRA</sequence>